<dbReference type="GO" id="GO:0003677">
    <property type="term" value="F:DNA binding"/>
    <property type="evidence" value="ECO:0007669"/>
    <property type="project" value="InterPro"/>
</dbReference>
<accession>A0AAD9UWA4</accession>
<keyword evidence="3" id="KW-1185">Reference proteome</keyword>
<organism evidence="2 3">
    <name type="scientific">Acropora cervicornis</name>
    <name type="common">Staghorn coral</name>
    <dbReference type="NCBI Taxonomy" id="6130"/>
    <lineage>
        <taxon>Eukaryota</taxon>
        <taxon>Metazoa</taxon>
        <taxon>Cnidaria</taxon>
        <taxon>Anthozoa</taxon>
        <taxon>Hexacorallia</taxon>
        <taxon>Scleractinia</taxon>
        <taxon>Astrocoeniina</taxon>
        <taxon>Acroporidae</taxon>
        <taxon>Acropora</taxon>
    </lineage>
</organism>
<dbReference type="SUPFAM" id="SSF56349">
    <property type="entry name" value="DNA breaking-rejoining enzymes"/>
    <property type="match status" value="1"/>
</dbReference>
<dbReference type="Gene3D" id="1.10.443.10">
    <property type="entry name" value="Intergrase catalytic core"/>
    <property type="match status" value="1"/>
</dbReference>
<comment type="caution">
    <text evidence="2">The sequence shown here is derived from an EMBL/GenBank/DDBJ whole genome shotgun (WGS) entry which is preliminary data.</text>
</comment>
<dbReference type="InterPro" id="IPR013762">
    <property type="entry name" value="Integrase-like_cat_sf"/>
</dbReference>
<dbReference type="InterPro" id="IPR011010">
    <property type="entry name" value="DNA_brk_join_enz"/>
</dbReference>
<protein>
    <submittedName>
        <fullName evidence="2">Uncharacterized protein</fullName>
    </submittedName>
</protein>
<dbReference type="GO" id="GO:0006310">
    <property type="term" value="P:DNA recombination"/>
    <property type="evidence" value="ECO:0007669"/>
    <property type="project" value="UniProtKB-KW"/>
</dbReference>
<dbReference type="GO" id="GO:0015074">
    <property type="term" value="P:DNA integration"/>
    <property type="evidence" value="ECO:0007669"/>
    <property type="project" value="InterPro"/>
</dbReference>
<keyword evidence="1" id="KW-0233">DNA recombination</keyword>
<evidence type="ECO:0000256" key="1">
    <source>
        <dbReference type="ARBA" id="ARBA00023172"/>
    </source>
</evidence>
<proteinExistence type="predicted"/>
<reference evidence="2" key="1">
    <citation type="journal article" date="2023" name="G3 (Bethesda)">
        <title>Whole genome assembly and annotation of the endangered Caribbean coral Acropora cervicornis.</title>
        <authorList>
            <person name="Selwyn J.D."/>
            <person name="Vollmer S.V."/>
        </authorList>
    </citation>
    <scope>NUCLEOTIDE SEQUENCE</scope>
    <source>
        <strain evidence="2">K2</strain>
    </source>
</reference>
<name>A0AAD9UWA4_ACRCE</name>
<reference evidence="2" key="2">
    <citation type="journal article" date="2023" name="Science">
        <title>Genomic signatures of disease resistance in endangered staghorn corals.</title>
        <authorList>
            <person name="Vollmer S.V."/>
            <person name="Selwyn J.D."/>
            <person name="Despard B.A."/>
            <person name="Roesel C.L."/>
        </authorList>
    </citation>
    <scope>NUCLEOTIDE SEQUENCE</scope>
    <source>
        <strain evidence="2">K2</strain>
    </source>
</reference>
<evidence type="ECO:0000313" key="3">
    <source>
        <dbReference type="Proteomes" id="UP001249851"/>
    </source>
</evidence>
<dbReference type="AlphaFoldDB" id="A0AAD9UWA4"/>
<sequence length="212" mass="23899">MLWILPDHKFLKIKNACQSLLSDVAHVAEQFHKGKSYSTYRLIILEITHMFRDISKECLFQGLHLLDIHLYMGYSPTHITPGCTIFKGIDFENCDRTRTKTSRPGKNPLEISIPSLPTNLSLYPRHCCIVFNVCKTCTGRWITAVITDSGIDTSIFNPHSVKGASTSALYQRDMALAEIMKIADWSSEHTFNRYCNVNNTNPSSLAGTLVLS</sequence>
<dbReference type="EMBL" id="JARQWQ010000091">
    <property type="protein sequence ID" value="KAK2551945.1"/>
    <property type="molecule type" value="Genomic_DNA"/>
</dbReference>
<gene>
    <name evidence="2" type="ORF">P5673_026939</name>
</gene>
<dbReference type="Proteomes" id="UP001249851">
    <property type="component" value="Unassembled WGS sequence"/>
</dbReference>
<evidence type="ECO:0000313" key="2">
    <source>
        <dbReference type="EMBL" id="KAK2551945.1"/>
    </source>
</evidence>